<name>A0A545SZI2_9RHOB</name>
<feature type="transmembrane region" description="Helical" evidence="1">
    <location>
        <begin position="6"/>
        <end position="25"/>
    </location>
</feature>
<organism evidence="2 3">
    <name type="scientific">Aliiroseovarius halocynthiae</name>
    <dbReference type="NCBI Taxonomy" id="985055"/>
    <lineage>
        <taxon>Bacteria</taxon>
        <taxon>Pseudomonadati</taxon>
        <taxon>Pseudomonadota</taxon>
        <taxon>Alphaproteobacteria</taxon>
        <taxon>Rhodobacterales</taxon>
        <taxon>Paracoccaceae</taxon>
        <taxon>Aliiroseovarius</taxon>
    </lineage>
</organism>
<keyword evidence="1" id="KW-0812">Transmembrane</keyword>
<comment type="caution">
    <text evidence="2">The sequence shown here is derived from an EMBL/GenBank/DDBJ whole genome shotgun (WGS) entry which is preliminary data.</text>
</comment>
<evidence type="ECO:0008006" key="4">
    <source>
        <dbReference type="Google" id="ProtNLM"/>
    </source>
</evidence>
<accession>A0A545SZI2</accession>
<dbReference type="EMBL" id="VICH01000001">
    <property type="protein sequence ID" value="TQV70339.1"/>
    <property type="molecule type" value="Genomic_DNA"/>
</dbReference>
<keyword evidence="1" id="KW-1133">Transmembrane helix</keyword>
<feature type="transmembrane region" description="Helical" evidence="1">
    <location>
        <begin position="32"/>
        <end position="51"/>
    </location>
</feature>
<protein>
    <recommendedName>
        <fullName evidence="4">50S ribosomal protein L35</fullName>
    </recommendedName>
</protein>
<gene>
    <name evidence="2" type="ORF">FIL88_00065</name>
</gene>
<keyword evidence="3" id="KW-1185">Reference proteome</keyword>
<evidence type="ECO:0000313" key="3">
    <source>
        <dbReference type="Proteomes" id="UP000315816"/>
    </source>
</evidence>
<dbReference type="AlphaFoldDB" id="A0A545SZI2"/>
<dbReference type="Proteomes" id="UP000315816">
    <property type="component" value="Unassembled WGS sequence"/>
</dbReference>
<evidence type="ECO:0000256" key="1">
    <source>
        <dbReference type="SAM" id="Phobius"/>
    </source>
</evidence>
<reference evidence="2 3" key="1">
    <citation type="submission" date="2019-06" db="EMBL/GenBank/DDBJ databases">
        <title>A novel species of marine bacteria.</title>
        <authorList>
            <person name="Wang Y."/>
        </authorList>
    </citation>
    <scope>NUCLEOTIDE SEQUENCE [LARGE SCALE GENOMIC DNA]</scope>
    <source>
        <strain evidence="2 3">MA1-10</strain>
    </source>
</reference>
<evidence type="ECO:0000313" key="2">
    <source>
        <dbReference type="EMBL" id="TQV70339.1"/>
    </source>
</evidence>
<proteinExistence type="predicted"/>
<sequence length="78" mass="8523">MVYDNFFVVGLFVIVLSVPTIMGALRRGDAPRIPAIMFLMGGGLVALAVSAKPDRYSLGTIPQVVDAFVNRWMAYFQA</sequence>
<dbReference type="OrthoDB" id="7875801at2"/>
<keyword evidence="1" id="KW-0472">Membrane</keyword>
<dbReference type="RefSeq" id="WP_142851788.1">
    <property type="nucleotide sequence ID" value="NZ_FXWW01000002.1"/>
</dbReference>